<keyword evidence="2" id="KW-1185">Reference proteome</keyword>
<feature type="signal peptide" evidence="1">
    <location>
        <begin position="1"/>
        <end position="19"/>
    </location>
</feature>
<accession>A0A6P5STC7</accession>
<feature type="chain" id="PRO_5027580206" evidence="1">
    <location>
        <begin position="20"/>
        <end position="162"/>
    </location>
</feature>
<keyword evidence="1" id="KW-0732">Signal</keyword>
<dbReference type="GeneID" id="110761322"/>
<reference evidence="3" key="1">
    <citation type="submission" date="2025-08" db="UniProtKB">
        <authorList>
            <consortium name="RefSeq"/>
        </authorList>
    </citation>
    <scope>IDENTIFICATION</scope>
</reference>
<evidence type="ECO:0000313" key="2">
    <source>
        <dbReference type="Proteomes" id="UP000515124"/>
    </source>
</evidence>
<protein>
    <submittedName>
        <fullName evidence="3">Uncharacterized protein LOC110761322</fullName>
    </submittedName>
</protein>
<gene>
    <name evidence="3" type="primary">LOC110761322</name>
</gene>
<evidence type="ECO:0000313" key="3">
    <source>
        <dbReference type="RefSeq" id="XP_021819479.1"/>
    </source>
</evidence>
<dbReference type="KEGG" id="pavi:110761322"/>
<organism evidence="2 3">
    <name type="scientific">Prunus avium</name>
    <name type="common">Cherry</name>
    <name type="synonym">Cerasus avium</name>
    <dbReference type="NCBI Taxonomy" id="42229"/>
    <lineage>
        <taxon>Eukaryota</taxon>
        <taxon>Viridiplantae</taxon>
        <taxon>Streptophyta</taxon>
        <taxon>Embryophyta</taxon>
        <taxon>Tracheophyta</taxon>
        <taxon>Spermatophyta</taxon>
        <taxon>Magnoliopsida</taxon>
        <taxon>eudicotyledons</taxon>
        <taxon>Gunneridae</taxon>
        <taxon>Pentapetalae</taxon>
        <taxon>rosids</taxon>
        <taxon>fabids</taxon>
        <taxon>Rosales</taxon>
        <taxon>Rosaceae</taxon>
        <taxon>Amygdaloideae</taxon>
        <taxon>Amygdaleae</taxon>
        <taxon>Prunus</taxon>
    </lineage>
</organism>
<name>A0A6P5STC7_PRUAV</name>
<sequence>MILLSSTLLRTLHLPSSSATQMARYIPRATLLSITPIPIRHTAASFPAPPHSIFPLKTQRFYSSKSSLFGWRFHSLCGDEWRGAARPPLLSGPIYSSQREYRKMRRRATKTKEKEKKEIELDVSICIEEDLPDDPEVLWSLKFAEYCGIASSQRSIGDEASF</sequence>
<dbReference type="AlphaFoldDB" id="A0A6P5STC7"/>
<proteinExistence type="predicted"/>
<dbReference type="RefSeq" id="XP_021819479.1">
    <property type="nucleotide sequence ID" value="XM_021963787.1"/>
</dbReference>
<dbReference type="Proteomes" id="UP000515124">
    <property type="component" value="Unplaced"/>
</dbReference>
<evidence type="ECO:0000256" key="1">
    <source>
        <dbReference type="SAM" id="SignalP"/>
    </source>
</evidence>